<dbReference type="EMBL" id="CM010716">
    <property type="protein sequence ID" value="RZC52670.1"/>
    <property type="molecule type" value="Genomic_DNA"/>
</dbReference>
<proteinExistence type="predicted"/>
<dbReference type="PROSITE" id="PS50181">
    <property type="entry name" value="FBOX"/>
    <property type="match status" value="1"/>
</dbReference>
<dbReference type="InterPro" id="IPR001810">
    <property type="entry name" value="F-box_dom"/>
</dbReference>
<gene>
    <name evidence="2" type="ORF">C5167_021098</name>
</gene>
<dbReference type="SUPFAM" id="SSF81383">
    <property type="entry name" value="F-box domain"/>
    <property type="match status" value="1"/>
</dbReference>
<reference evidence="2 3" key="1">
    <citation type="journal article" date="2018" name="Science">
        <title>The opium poppy genome and morphinan production.</title>
        <authorList>
            <person name="Guo L."/>
            <person name="Winzer T."/>
            <person name="Yang X."/>
            <person name="Li Y."/>
            <person name="Ning Z."/>
            <person name="He Z."/>
            <person name="Teodor R."/>
            <person name="Lu Y."/>
            <person name="Bowser T.A."/>
            <person name="Graham I.A."/>
            <person name="Ye K."/>
        </authorList>
    </citation>
    <scope>NUCLEOTIDE SEQUENCE [LARGE SCALE GENOMIC DNA]</scope>
    <source>
        <strain evidence="3">cv. HN1</strain>
        <tissue evidence="2">Leaves</tissue>
    </source>
</reference>
<dbReference type="PANTHER" id="PTHR31672:SF13">
    <property type="entry name" value="F-BOX PROTEIN CPR30-LIKE"/>
    <property type="match status" value="1"/>
</dbReference>
<feature type="domain" description="F-box" evidence="1">
    <location>
        <begin position="56"/>
        <end position="101"/>
    </location>
</feature>
<dbReference type="SUPFAM" id="SSF50965">
    <property type="entry name" value="Galactose oxidase, central domain"/>
    <property type="match status" value="1"/>
</dbReference>
<dbReference type="InterPro" id="IPR036047">
    <property type="entry name" value="F-box-like_dom_sf"/>
</dbReference>
<dbReference type="Gramene" id="RZC52670">
    <property type="protein sequence ID" value="RZC52670"/>
    <property type="gene ID" value="C5167_021098"/>
</dbReference>
<dbReference type="NCBIfam" id="TIGR01640">
    <property type="entry name" value="F_box_assoc_1"/>
    <property type="match status" value="1"/>
</dbReference>
<dbReference type="InterPro" id="IPR011043">
    <property type="entry name" value="Gal_Oxase/kelch_b-propeller"/>
</dbReference>
<name>A0A4Y7IXZ0_PAPSO</name>
<evidence type="ECO:0000313" key="3">
    <source>
        <dbReference type="Proteomes" id="UP000316621"/>
    </source>
</evidence>
<dbReference type="InterPro" id="IPR013187">
    <property type="entry name" value="F-box-assoc_dom_typ3"/>
</dbReference>
<dbReference type="OMA" id="FNNISHG"/>
<dbReference type="Pfam" id="PF08268">
    <property type="entry name" value="FBA_3"/>
    <property type="match status" value="1"/>
</dbReference>
<sequence length="422" mass="48972">MAMFDVIIRCMVSIFCGECLPLFANNKAVLPDSHENHVPDNTQISPLDNLLVVDGPLPLPDLPTDIIADIFGRLPAKCIFSLQRDSQALYDLITTPLFTRTHLNRATSPCIVVQSLTLRFNSCIKIFLFDENSENRVEAISLDLRRCDAYCWGKSMILFDSYDGFLLFKDDHSRWPVFCIWNPITKQQVIVTSRCSHYYVCGLYFHPRKKEYELLYVCFIAGRQNEFYILCIRTNQRRRAGSGRYRPSNASPAVILNGTLHWMVDRKGYFSENHVFPSLSNSILSFNIETEELSTMEAVMPFDDDILTRFGEQLQLFEMKGDLCLFDPSSMFEVLIWVFNYMTKCWVKAHSAATVSKTRRKTYFWQDDAWMTDYIRKYHWMAKRVILYILLIALLYREGSDLMNTYGVRINTIGPTLYSIAS</sequence>
<protein>
    <recommendedName>
        <fullName evidence="1">F-box domain-containing protein</fullName>
    </recommendedName>
</protein>
<dbReference type="InterPro" id="IPR017451">
    <property type="entry name" value="F-box-assoc_interact_dom"/>
</dbReference>
<dbReference type="PANTHER" id="PTHR31672">
    <property type="entry name" value="BNACNNG10540D PROTEIN"/>
    <property type="match status" value="1"/>
</dbReference>
<evidence type="ECO:0000259" key="1">
    <source>
        <dbReference type="PROSITE" id="PS50181"/>
    </source>
</evidence>
<dbReference type="AlphaFoldDB" id="A0A4Y7IXZ0"/>
<dbReference type="Proteomes" id="UP000316621">
    <property type="component" value="Chromosome 2"/>
</dbReference>
<dbReference type="Pfam" id="PF00646">
    <property type="entry name" value="F-box"/>
    <property type="match status" value="1"/>
</dbReference>
<organism evidence="2 3">
    <name type="scientific">Papaver somniferum</name>
    <name type="common">Opium poppy</name>
    <dbReference type="NCBI Taxonomy" id="3469"/>
    <lineage>
        <taxon>Eukaryota</taxon>
        <taxon>Viridiplantae</taxon>
        <taxon>Streptophyta</taxon>
        <taxon>Embryophyta</taxon>
        <taxon>Tracheophyta</taxon>
        <taxon>Spermatophyta</taxon>
        <taxon>Magnoliopsida</taxon>
        <taxon>Ranunculales</taxon>
        <taxon>Papaveraceae</taxon>
        <taxon>Papaveroideae</taxon>
        <taxon>Papaver</taxon>
    </lineage>
</organism>
<evidence type="ECO:0000313" key="2">
    <source>
        <dbReference type="EMBL" id="RZC52670.1"/>
    </source>
</evidence>
<accession>A0A4Y7IXZ0</accession>
<dbReference type="InterPro" id="IPR050796">
    <property type="entry name" value="SCF_F-box_component"/>
</dbReference>
<keyword evidence="3" id="KW-1185">Reference proteome</keyword>